<reference evidence="1" key="3">
    <citation type="submission" date="2011-03" db="EMBL/GenBank/DDBJ databases">
        <title>Annotation of Magnaporthe poae ATCC 64411.</title>
        <authorList>
            <person name="Ma L.-J."/>
            <person name="Dead R."/>
            <person name="Young S.K."/>
            <person name="Zeng Q."/>
            <person name="Gargeya S."/>
            <person name="Fitzgerald M."/>
            <person name="Haas B."/>
            <person name="Abouelleil A."/>
            <person name="Alvarado L."/>
            <person name="Arachchi H.M."/>
            <person name="Berlin A."/>
            <person name="Brown A."/>
            <person name="Chapman S.B."/>
            <person name="Chen Z."/>
            <person name="Dunbar C."/>
            <person name="Freedman E."/>
            <person name="Gearin G."/>
            <person name="Gellesch M."/>
            <person name="Goldberg J."/>
            <person name="Griggs A."/>
            <person name="Gujja S."/>
            <person name="Heiman D."/>
            <person name="Howarth C."/>
            <person name="Larson L."/>
            <person name="Lui A."/>
            <person name="MacDonald P.J.P."/>
            <person name="Mehta T."/>
            <person name="Montmayeur A."/>
            <person name="Murphy C."/>
            <person name="Neiman D."/>
            <person name="Pearson M."/>
            <person name="Priest M."/>
            <person name="Roberts A."/>
            <person name="Saif S."/>
            <person name="Shea T."/>
            <person name="Shenoy N."/>
            <person name="Sisk P."/>
            <person name="Stolte C."/>
            <person name="Sykes S."/>
            <person name="Yandava C."/>
            <person name="Wortman J."/>
            <person name="Nusbaum C."/>
            <person name="Birren B."/>
        </authorList>
    </citation>
    <scope>NUCLEOTIDE SEQUENCE</scope>
    <source>
        <strain evidence="1">ATCC 64411</strain>
    </source>
</reference>
<evidence type="ECO:0000313" key="1">
    <source>
        <dbReference type="EMBL" id="KLU87212.1"/>
    </source>
</evidence>
<protein>
    <submittedName>
        <fullName evidence="1 2">Uncharacterized protein</fullName>
    </submittedName>
</protein>
<reference evidence="1" key="2">
    <citation type="submission" date="2010-05" db="EMBL/GenBank/DDBJ databases">
        <title>The Genome Sequence of Magnaporthe poae strain ATCC 64411.</title>
        <authorList>
            <consortium name="The Broad Institute Genome Sequencing Platform"/>
            <consortium name="Broad Institute Genome Sequencing Center for Infectious Disease"/>
            <person name="Ma L.-J."/>
            <person name="Dead R."/>
            <person name="Young S."/>
            <person name="Zeng Q."/>
            <person name="Koehrsen M."/>
            <person name="Alvarado L."/>
            <person name="Berlin A."/>
            <person name="Chapman S.B."/>
            <person name="Chen Z."/>
            <person name="Freedman E."/>
            <person name="Gellesch M."/>
            <person name="Goldberg J."/>
            <person name="Griggs A."/>
            <person name="Gujja S."/>
            <person name="Heilman E.R."/>
            <person name="Heiman D."/>
            <person name="Hepburn T."/>
            <person name="Howarth C."/>
            <person name="Jen D."/>
            <person name="Larson L."/>
            <person name="Mehta T."/>
            <person name="Neiman D."/>
            <person name="Pearson M."/>
            <person name="Roberts A."/>
            <person name="Saif S."/>
            <person name="Shea T."/>
            <person name="Shenoy N."/>
            <person name="Sisk P."/>
            <person name="Stolte C."/>
            <person name="Sykes S."/>
            <person name="Walk T."/>
            <person name="White J."/>
            <person name="Yandava C."/>
            <person name="Haas B."/>
            <person name="Nusbaum C."/>
            <person name="Birren B."/>
        </authorList>
    </citation>
    <scope>NUCLEOTIDE SEQUENCE</scope>
    <source>
        <strain evidence="1">ATCC 64411</strain>
    </source>
</reference>
<dbReference type="EMBL" id="ADBL01001493">
    <property type="status" value="NOT_ANNOTATED_CDS"/>
    <property type="molecule type" value="Genomic_DNA"/>
</dbReference>
<name>A0A0C4E1F4_MAGP6</name>
<reference evidence="3" key="1">
    <citation type="submission" date="2010-05" db="EMBL/GenBank/DDBJ databases">
        <title>The genome sequence of Magnaporthe poae strain ATCC 64411.</title>
        <authorList>
            <person name="Ma L.-J."/>
            <person name="Dead R."/>
            <person name="Young S."/>
            <person name="Zeng Q."/>
            <person name="Koehrsen M."/>
            <person name="Alvarado L."/>
            <person name="Berlin A."/>
            <person name="Chapman S.B."/>
            <person name="Chen Z."/>
            <person name="Freedman E."/>
            <person name="Gellesch M."/>
            <person name="Goldberg J."/>
            <person name="Griggs A."/>
            <person name="Gujja S."/>
            <person name="Heilman E.R."/>
            <person name="Heiman D."/>
            <person name="Hepburn T."/>
            <person name="Howarth C."/>
            <person name="Jen D."/>
            <person name="Larson L."/>
            <person name="Mehta T."/>
            <person name="Neiman D."/>
            <person name="Pearson M."/>
            <person name="Roberts A."/>
            <person name="Saif S."/>
            <person name="Shea T."/>
            <person name="Shenoy N."/>
            <person name="Sisk P."/>
            <person name="Stolte C."/>
            <person name="Sykes S."/>
            <person name="Walk T."/>
            <person name="White J."/>
            <person name="Yandava C."/>
            <person name="Haas B."/>
            <person name="Nusbaum C."/>
            <person name="Birren B."/>
        </authorList>
    </citation>
    <scope>NUCLEOTIDE SEQUENCE [LARGE SCALE GENOMIC DNA]</scope>
    <source>
        <strain evidence="3">ATCC 64411 / 73-15</strain>
    </source>
</reference>
<evidence type="ECO:0000313" key="3">
    <source>
        <dbReference type="Proteomes" id="UP000011715"/>
    </source>
</evidence>
<reference evidence="2" key="5">
    <citation type="submission" date="2015-06" db="UniProtKB">
        <authorList>
            <consortium name="EnsemblFungi"/>
        </authorList>
    </citation>
    <scope>IDENTIFICATION</scope>
    <source>
        <strain evidence="2">ATCC 64411</strain>
    </source>
</reference>
<accession>A0A0C4E1F4</accession>
<sequence length="129" mass="14358">MQVGAHVPPPLLSLPSFLCEAQAEARAPSANLSFFFCVPRLGSFPHPPRPPFTDCWSCMRDGYSTSNWWRQAALPLYCSRDGSGVRTWSASMPVKVVPLPAPWFLHRRWTSACIRCWGVASRSTYGTGL</sequence>
<dbReference type="AlphaFoldDB" id="A0A0C4E1F4"/>
<dbReference type="Proteomes" id="UP000011715">
    <property type="component" value="Unassembled WGS sequence"/>
</dbReference>
<keyword evidence="3" id="KW-1185">Reference proteome</keyword>
<dbReference type="EMBL" id="GL876970">
    <property type="protein sequence ID" value="KLU87212.1"/>
    <property type="molecule type" value="Genomic_DNA"/>
</dbReference>
<dbReference type="EnsemblFungi" id="MAPG_06214T0">
    <property type="protein sequence ID" value="MAPG_06214T0"/>
    <property type="gene ID" value="MAPG_06214"/>
</dbReference>
<evidence type="ECO:0000313" key="2">
    <source>
        <dbReference type="EnsemblFungi" id="MAPG_06214T0"/>
    </source>
</evidence>
<gene>
    <name evidence="1" type="ORF">MAPG_06214</name>
</gene>
<reference evidence="2" key="4">
    <citation type="journal article" date="2015" name="G3 (Bethesda)">
        <title>Genome sequences of three phytopathogenic species of the Magnaporthaceae family of fungi.</title>
        <authorList>
            <person name="Okagaki L.H."/>
            <person name="Nunes C.C."/>
            <person name="Sailsbery J."/>
            <person name="Clay B."/>
            <person name="Brown D."/>
            <person name="John T."/>
            <person name="Oh Y."/>
            <person name="Young N."/>
            <person name="Fitzgerald M."/>
            <person name="Haas B.J."/>
            <person name="Zeng Q."/>
            <person name="Young S."/>
            <person name="Adiconis X."/>
            <person name="Fan L."/>
            <person name="Levin J.Z."/>
            <person name="Mitchell T.K."/>
            <person name="Okubara P.A."/>
            <person name="Farman M.L."/>
            <person name="Kohn L.M."/>
            <person name="Birren B."/>
            <person name="Ma L.-J."/>
            <person name="Dean R.A."/>
        </authorList>
    </citation>
    <scope>NUCLEOTIDE SEQUENCE</scope>
    <source>
        <strain evidence="2">ATCC 64411 / 73-15</strain>
    </source>
</reference>
<proteinExistence type="predicted"/>
<dbReference type="VEuPathDB" id="FungiDB:MAPG_06214"/>
<organism evidence="2 3">
    <name type="scientific">Magnaporthiopsis poae (strain ATCC 64411 / 73-15)</name>
    <name type="common">Kentucky bluegrass fungus</name>
    <name type="synonym">Magnaporthe poae</name>
    <dbReference type="NCBI Taxonomy" id="644358"/>
    <lineage>
        <taxon>Eukaryota</taxon>
        <taxon>Fungi</taxon>
        <taxon>Dikarya</taxon>
        <taxon>Ascomycota</taxon>
        <taxon>Pezizomycotina</taxon>
        <taxon>Sordariomycetes</taxon>
        <taxon>Sordariomycetidae</taxon>
        <taxon>Magnaporthales</taxon>
        <taxon>Magnaporthaceae</taxon>
        <taxon>Magnaporthiopsis</taxon>
    </lineage>
</organism>